<organism evidence="3 4">
    <name type="scientific">Streptomyces paromomycinus</name>
    <name type="common">Streptomyces rimosus subsp. paromomycinus</name>
    <dbReference type="NCBI Taxonomy" id="92743"/>
    <lineage>
        <taxon>Bacteria</taxon>
        <taxon>Bacillati</taxon>
        <taxon>Actinomycetota</taxon>
        <taxon>Actinomycetes</taxon>
        <taxon>Kitasatosporales</taxon>
        <taxon>Streptomycetaceae</taxon>
        <taxon>Streptomyces</taxon>
    </lineage>
</organism>
<dbReference type="PRINTS" id="PR00420">
    <property type="entry name" value="RNGMNOXGNASE"/>
</dbReference>
<reference evidence="3 4" key="1">
    <citation type="submission" date="2018-11" db="EMBL/GenBank/DDBJ databases">
        <title>Whole genome sequence of Streptomyces paromomycinus NBRC 15454(T).</title>
        <authorList>
            <person name="Komaki H."/>
            <person name="Tamura T."/>
        </authorList>
    </citation>
    <scope>NUCLEOTIDE SEQUENCE [LARGE SCALE GENOMIC DNA]</scope>
    <source>
        <strain evidence="3 4">NBRC 15454</strain>
    </source>
</reference>
<accession>A0A401VU69</accession>
<dbReference type="Pfam" id="PF01494">
    <property type="entry name" value="FAD_binding_3"/>
    <property type="match status" value="1"/>
</dbReference>
<dbReference type="Proteomes" id="UP000286746">
    <property type="component" value="Unassembled WGS sequence"/>
</dbReference>
<feature type="domain" description="FAD-binding" evidence="2">
    <location>
        <begin position="22"/>
        <end position="362"/>
    </location>
</feature>
<dbReference type="NCBIfam" id="NF004829">
    <property type="entry name" value="PRK06183.1-3"/>
    <property type="match status" value="1"/>
</dbReference>
<evidence type="ECO:0000313" key="4">
    <source>
        <dbReference type="Proteomes" id="UP000286746"/>
    </source>
</evidence>
<dbReference type="InterPro" id="IPR002938">
    <property type="entry name" value="FAD-bd"/>
</dbReference>
<dbReference type="SUPFAM" id="SSF51905">
    <property type="entry name" value="FAD/NAD(P)-binding domain"/>
    <property type="match status" value="1"/>
</dbReference>
<dbReference type="AlphaFoldDB" id="A0A401VU69"/>
<sequence>MRPALFPGTPDDAATPSGTRTDADVVIVGCGPVGLTAAVLLAQYGWRVLAVDRYRDPYPFPRVVHFDGETSRVFAAAGLGDALPEIGDSAEEYEFRNAEGRTLLRYDAPDIPAESGWPRSTMIHQPTLEATLTARAARLETLRVVRGDPVTGLVDRGDHVQVTVPGPELGGAPLTARWVIGCDGANSFVRDHLGGGVTDLGYAGDWLLCDVVPKEPRKFTPKNLQICDPARPTTAVAGGHGHRRWEFMRMPGEDPQALADIDNAWRLLAPFDIDPANADLVRHMMYTFRARWADTWRRGRLLLAGDAAHLMPPFAGQGMCSGIRDAANLAWKLDLVLAGRAPDAVLDTYQSERLPHVQHMIKLSVAMGDVIAQTDPEQAAARDAVMLAKDADPDALMPRMFFNPIDAGLVRTGPDGTVAAPAGALVPQGWVARGHAVDRFDEVVGRGFVLLTSIDPYTALGAEEAAFLKHLGGRVVRVLPCGTSPALVGPHAVVDTDDVYLPFLAETGQAGVLVRPDFYAYGAAADGPGLNELVRDLRDRLTG</sequence>
<keyword evidence="1" id="KW-0560">Oxidoreductase</keyword>
<dbReference type="GO" id="GO:0008688">
    <property type="term" value="F:3-(3-hydroxyphenyl)propionate hydroxylase activity"/>
    <property type="evidence" value="ECO:0007669"/>
    <property type="project" value="TreeGrafter"/>
</dbReference>
<dbReference type="InterPro" id="IPR050631">
    <property type="entry name" value="PheA/TfdB_FAD_monoxygenase"/>
</dbReference>
<dbReference type="GO" id="GO:0019622">
    <property type="term" value="P:3-(3-hydroxy)phenylpropionate catabolic process"/>
    <property type="evidence" value="ECO:0007669"/>
    <property type="project" value="TreeGrafter"/>
</dbReference>
<dbReference type="InterPro" id="IPR036188">
    <property type="entry name" value="FAD/NAD-bd_sf"/>
</dbReference>
<dbReference type="Gene3D" id="3.30.70.2450">
    <property type="match status" value="1"/>
</dbReference>
<dbReference type="GO" id="GO:0071949">
    <property type="term" value="F:FAD binding"/>
    <property type="evidence" value="ECO:0007669"/>
    <property type="project" value="InterPro"/>
</dbReference>
<dbReference type="PANTHER" id="PTHR43476">
    <property type="entry name" value="3-(3-HYDROXY-PHENYL)PROPIONATE/3-HYDROXYCINNAMIC ACID HYDROXYLASE"/>
    <property type="match status" value="1"/>
</dbReference>
<dbReference type="Gene3D" id="3.50.50.60">
    <property type="entry name" value="FAD/NAD(P)-binding domain"/>
    <property type="match status" value="1"/>
</dbReference>
<evidence type="ECO:0000313" key="3">
    <source>
        <dbReference type="EMBL" id="GCD40533.1"/>
    </source>
</evidence>
<dbReference type="EMBL" id="BHZD01000001">
    <property type="protein sequence ID" value="GCD40533.1"/>
    <property type="molecule type" value="Genomic_DNA"/>
</dbReference>
<evidence type="ECO:0000256" key="1">
    <source>
        <dbReference type="ARBA" id="ARBA00023002"/>
    </source>
</evidence>
<dbReference type="RefSeq" id="WP_125050868.1">
    <property type="nucleotide sequence ID" value="NZ_BHZD01000001.1"/>
</dbReference>
<evidence type="ECO:0000259" key="2">
    <source>
        <dbReference type="Pfam" id="PF01494"/>
    </source>
</evidence>
<keyword evidence="4" id="KW-1185">Reference proteome</keyword>
<comment type="caution">
    <text evidence="3">The sequence shown here is derived from an EMBL/GenBank/DDBJ whole genome shotgun (WGS) entry which is preliminary data.</text>
</comment>
<name>A0A401VU69_STREY</name>
<dbReference type="PANTHER" id="PTHR43476:SF3">
    <property type="entry name" value="FAD-BINDING MONOOXYGENASE"/>
    <property type="match status" value="1"/>
</dbReference>
<gene>
    <name evidence="3" type="primary">mhpA_1</name>
    <name evidence="3" type="ORF">GKJPGBOP_00183</name>
</gene>
<proteinExistence type="predicted"/>
<protein>
    <submittedName>
        <fullName evidence="3">3-(3-hydroxyphenyl)propionate hydroxylase</fullName>
    </submittedName>
</protein>